<proteinExistence type="predicted"/>
<dbReference type="AlphaFoldDB" id="A0A420ZCK9"/>
<protein>
    <submittedName>
        <fullName evidence="1">Uncharacterized protein</fullName>
    </submittedName>
</protein>
<feature type="non-terminal residue" evidence="1">
    <location>
        <position position="1"/>
    </location>
</feature>
<comment type="caution">
    <text evidence="1">The sequence shown here is derived from an EMBL/GenBank/DDBJ whole genome shotgun (WGS) entry which is preliminary data.</text>
</comment>
<evidence type="ECO:0000313" key="2">
    <source>
        <dbReference type="Proteomes" id="UP000281261"/>
    </source>
</evidence>
<evidence type="ECO:0000313" key="1">
    <source>
        <dbReference type="EMBL" id="RLC37045.1"/>
    </source>
</evidence>
<organism evidence="1 2">
    <name type="scientific">candidate division Kazan bacterium</name>
    <dbReference type="NCBI Taxonomy" id="2202143"/>
    <lineage>
        <taxon>Bacteria</taxon>
        <taxon>Bacteria division Kazan-3B-28</taxon>
    </lineage>
</organism>
<reference evidence="1 2" key="1">
    <citation type="submission" date="2018-06" db="EMBL/GenBank/DDBJ databases">
        <title>Extensive metabolic versatility and redundancy in microbially diverse, dynamic hydrothermal sediments.</title>
        <authorList>
            <person name="Dombrowski N."/>
            <person name="Teske A."/>
            <person name="Baker B.J."/>
        </authorList>
    </citation>
    <scope>NUCLEOTIDE SEQUENCE [LARGE SCALE GENOMIC DNA]</scope>
    <source>
        <strain evidence="1">B79_G16</strain>
    </source>
</reference>
<accession>A0A420ZCK9</accession>
<name>A0A420ZCK9_UNCK3</name>
<dbReference type="EMBL" id="QMNG01000014">
    <property type="protein sequence ID" value="RLC37045.1"/>
    <property type="molecule type" value="Genomic_DNA"/>
</dbReference>
<dbReference type="Proteomes" id="UP000281261">
    <property type="component" value="Unassembled WGS sequence"/>
</dbReference>
<sequence length="60" mass="7045">VYTIIYTIIYYVIASLPVGRQALAWQSRCLRDCFVNHRLFAMTAKENALHLPKPILRHMK</sequence>
<gene>
    <name evidence="1" type="ORF">DRH29_03125</name>
</gene>